<dbReference type="InParanoid" id="A0A061DMZ8"/>
<dbReference type="AlphaFoldDB" id="A0A061DMZ8"/>
<dbReference type="STRING" id="3641.A0A061DMZ8"/>
<evidence type="ECO:0000313" key="1">
    <source>
        <dbReference type="EMBL" id="EOX93792.1"/>
    </source>
</evidence>
<accession>A0A061DMZ8</accession>
<organism evidence="1 2">
    <name type="scientific">Theobroma cacao</name>
    <name type="common">Cacao</name>
    <name type="synonym">Cocoa</name>
    <dbReference type="NCBI Taxonomy" id="3641"/>
    <lineage>
        <taxon>Eukaryota</taxon>
        <taxon>Viridiplantae</taxon>
        <taxon>Streptophyta</taxon>
        <taxon>Embryophyta</taxon>
        <taxon>Tracheophyta</taxon>
        <taxon>Spermatophyta</taxon>
        <taxon>Magnoliopsida</taxon>
        <taxon>eudicotyledons</taxon>
        <taxon>Gunneridae</taxon>
        <taxon>Pentapetalae</taxon>
        <taxon>rosids</taxon>
        <taxon>malvids</taxon>
        <taxon>Malvales</taxon>
        <taxon>Malvaceae</taxon>
        <taxon>Byttnerioideae</taxon>
        <taxon>Theobroma</taxon>
    </lineage>
</organism>
<dbReference type="EMBL" id="CM001879">
    <property type="protein sequence ID" value="EOX93792.1"/>
    <property type="molecule type" value="Genomic_DNA"/>
</dbReference>
<proteinExistence type="predicted"/>
<name>A0A061DMZ8_THECC</name>
<evidence type="ECO:0000313" key="2">
    <source>
        <dbReference type="Proteomes" id="UP000026915"/>
    </source>
</evidence>
<protein>
    <submittedName>
        <fullName evidence="1">Uncharacterized protein</fullName>
    </submittedName>
</protein>
<dbReference type="HOGENOM" id="CLU_2282561_0_0_1"/>
<dbReference type="eggNOG" id="KOG2667">
    <property type="taxonomic scope" value="Eukaryota"/>
</dbReference>
<dbReference type="Proteomes" id="UP000026915">
    <property type="component" value="Chromosome 1"/>
</dbReference>
<reference evidence="1 2" key="1">
    <citation type="journal article" date="2013" name="Genome Biol.">
        <title>The genome sequence of the most widely cultivated cacao type and its use to identify candidate genes regulating pod color.</title>
        <authorList>
            <person name="Motamayor J.C."/>
            <person name="Mockaitis K."/>
            <person name="Schmutz J."/>
            <person name="Haiminen N."/>
            <person name="Iii D.L."/>
            <person name="Cornejo O."/>
            <person name="Findley S.D."/>
            <person name="Zheng P."/>
            <person name="Utro F."/>
            <person name="Royaert S."/>
            <person name="Saski C."/>
            <person name="Jenkins J."/>
            <person name="Podicheti R."/>
            <person name="Zhao M."/>
            <person name="Scheffler B.E."/>
            <person name="Stack J.C."/>
            <person name="Feltus F.A."/>
            <person name="Mustiga G.M."/>
            <person name="Amores F."/>
            <person name="Phillips W."/>
            <person name="Marelli J.P."/>
            <person name="May G.D."/>
            <person name="Shapiro H."/>
            <person name="Ma J."/>
            <person name="Bustamante C.D."/>
            <person name="Schnell R.J."/>
            <person name="Main D."/>
            <person name="Gilbert D."/>
            <person name="Parida L."/>
            <person name="Kuhn D.N."/>
        </authorList>
    </citation>
    <scope>NUCLEOTIDE SEQUENCE [LARGE SCALE GENOMIC DNA]</scope>
    <source>
        <strain evidence="2">cv. Matina 1-6</strain>
    </source>
</reference>
<dbReference type="Gramene" id="EOX93792">
    <property type="protein sequence ID" value="EOX93792"/>
    <property type="gene ID" value="TCM_002720"/>
</dbReference>
<gene>
    <name evidence="1" type="ORF">TCM_002720</name>
</gene>
<sequence>MLHFNTFTNTISTSRDGTSVCPFIFLFFIPSESCCLNLEIYHPSVLFIVLLIVPTEYRYISQEVLPTNQFYVSEYFSLMHEFDKTWPSWLKVTLQTYLSSFG</sequence>
<keyword evidence="2" id="KW-1185">Reference proteome</keyword>